<evidence type="ECO:0000313" key="2">
    <source>
        <dbReference type="EMBL" id="JAH93069.1"/>
    </source>
</evidence>
<proteinExistence type="predicted"/>
<name>A0A0E9WRL9_ANGAN</name>
<sequence length="118" mass="13290">MKKPFFTNTALDLKQSSVGEADTSFPFRQKAWKPTSTFSLLQTMHTSLSFKKNIFFKKDFRFLKAIHAKVLSISTPGCLIIKFLKPQVDLQPRETVKPQLGRGCKSRGGTAQPAFPLI</sequence>
<dbReference type="EMBL" id="GBXM01015508">
    <property type="protein sequence ID" value="JAH93069.1"/>
    <property type="molecule type" value="Transcribed_RNA"/>
</dbReference>
<reference evidence="2" key="2">
    <citation type="journal article" date="2015" name="Fish Shellfish Immunol.">
        <title>Early steps in the European eel (Anguilla anguilla)-Vibrio vulnificus interaction in the gills: Role of the RtxA13 toxin.</title>
        <authorList>
            <person name="Callol A."/>
            <person name="Pajuelo D."/>
            <person name="Ebbesson L."/>
            <person name="Teles M."/>
            <person name="MacKenzie S."/>
            <person name="Amaro C."/>
        </authorList>
    </citation>
    <scope>NUCLEOTIDE SEQUENCE</scope>
</reference>
<organism evidence="2">
    <name type="scientific">Anguilla anguilla</name>
    <name type="common">European freshwater eel</name>
    <name type="synonym">Muraena anguilla</name>
    <dbReference type="NCBI Taxonomy" id="7936"/>
    <lineage>
        <taxon>Eukaryota</taxon>
        <taxon>Metazoa</taxon>
        <taxon>Chordata</taxon>
        <taxon>Craniata</taxon>
        <taxon>Vertebrata</taxon>
        <taxon>Euteleostomi</taxon>
        <taxon>Actinopterygii</taxon>
        <taxon>Neopterygii</taxon>
        <taxon>Teleostei</taxon>
        <taxon>Anguilliformes</taxon>
        <taxon>Anguillidae</taxon>
        <taxon>Anguilla</taxon>
    </lineage>
</organism>
<accession>A0A0E9WRL9</accession>
<protein>
    <submittedName>
        <fullName evidence="2">Uncharacterized protein</fullName>
    </submittedName>
</protein>
<dbReference type="AlphaFoldDB" id="A0A0E9WRL9"/>
<reference evidence="2" key="1">
    <citation type="submission" date="2014-11" db="EMBL/GenBank/DDBJ databases">
        <authorList>
            <person name="Amaro Gonzalez C."/>
        </authorList>
    </citation>
    <scope>NUCLEOTIDE SEQUENCE</scope>
</reference>
<evidence type="ECO:0000256" key="1">
    <source>
        <dbReference type="SAM" id="MobiDB-lite"/>
    </source>
</evidence>
<feature type="region of interest" description="Disordered" evidence="1">
    <location>
        <begin position="95"/>
        <end position="118"/>
    </location>
</feature>